<comment type="caution">
    <text evidence="8">The sequence shown here is derived from an EMBL/GenBank/DDBJ whole genome shotgun (WGS) entry which is preliminary data.</text>
</comment>
<dbReference type="OrthoDB" id="9795612at2"/>
<dbReference type="InterPro" id="IPR000983">
    <property type="entry name" value="Bac_GSPG_pilin"/>
</dbReference>
<dbReference type="GO" id="GO:0015627">
    <property type="term" value="C:type II protein secretion system complex"/>
    <property type="evidence" value="ECO:0007669"/>
    <property type="project" value="InterPro"/>
</dbReference>
<keyword evidence="5 6" id="KW-0472">Membrane</keyword>
<keyword evidence="2" id="KW-0488">Methylation</keyword>
<dbReference type="Pfam" id="PF07963">
    <property type="entry name" value="N_methyl"/>
    <property type="match status" value="1"/>
</dbReference>
<proteinExistence type="predicted"/>
<keyword evidence="3 6" id="KW-0812">Transmembrane</keyword>
<evidence type="ECO:0000256" key="5">
    <source>
        <dbReference type="ARBA" id="ARBA00023136"/>
    </source>
</evidence>
<dbReference type="InterPro" id="IPR012902">
    <property type="entry name" value="N_methyl_site"/>
</dbReference>
<evidence type="ECO:0000256" key="6">
    <source>
        <dbReference type="SAM" id="Phobius"/>
    </source>
</evidence>
<dbReference type="Pfam" id="PF08334">
    <property type="entry name" value="T2SSG"/>
    <property type="match status" value="1"/>
</dbReference>
<dbReference type="EMBL" id="VRLW01000001">
    <property type="protein sequence ID" value="KAA1259426.1"/>
    <property type="molecule type" value="Genomic_DNA"/>
</dbReference>
<dbReference type="AlphaFoldDB" id="A0A5B1CFW0"/>
<keyword evidence="4 6" id="KW-1133">Transmembrane helix</keyword>
<dbReference type="GO" id="GO:0015628">
    <property type="term" value="P:protein secretion by the type II secretion system"/>
    <property type="evidence" value="ECO:0007669"/>
    <property type="project" value="InterPro"/>
</dbReference>
<dbReference type="SUPFAM" id="SSF54523">
    <property type="entry name" value="Pili subunits"/>
    <property type="match status" value="1"/>
</dbReference>
<dbReference type="InterPro" id="IPR045584">
    <property type="entry name" value="Pilin-like"/>
</dbReference>
<keyword evidence="9" id="KW-1185">Reference proteome</keyword>
<dbReference type="PANTHER" id="PTHR30093:SF44">
    <property type="entry name" value="TYPE II SECRETION SYSTEM CORE PROTEIN G"/>
    <property type="match status" value="1"/>
</dbReference>
<reference evidence="8 9" key="1">
    <citation type="submission" date="2019-08" db="EMBL/GenBank/DDBJ databases">
        <title>Deep-cultivation of Planctomycetes and their phenomic and genomic characterization uncovers novel biology.</title>
        <authorList>
            <person name="Wiegand S."/>
            <person name="Jogler M."/>
            <person name="Boedeker C."/>
            <person name="Pinto D."/>
            <person name="Vollmers J."/>
            <person name="Rivas-Marin E."/>
            <person name="Kohn T."/>
            <person name="Peeters S.H."/>
            <person name="Heuer A."/>
            <person name="Rast P."/>
            <person name="Oberbeckmann S."/>
            <person name="Bunk B."/>
            <person name="Jeske O."/>
            <person name="Meyerdierks A."/>
            <person name="Storesund J.E."/>
            <person name="Kallscheuer N."/>
            <person name="Luecker S."/>
            <person name="Lage O.M."/>
            <person name="Pohl T."/>
            <person name="Merkel B.J."/>
            <person name="Hornburger P."/>
            <person name="Mueller R.-W."/>
            <person name="Bruemmer F."/>
            <person name="Labrenz M."/>
            <person name="Spormann A.M."/>
            <person name="Op Den Camp H."/>
            <person name="Overmann J."/>
            <person name="Amann R."/>
            <person name="Jetten M.S.M."/>
            <person name="Mascher T."/>
            <person name="Medema M.H."/>
            <person name="Devos D.P."/>
            <person name="Kaster A.-K."/>
            <person name="Ovreas L."/>
            <person name="Rohde M."/>
            <person name="Galperin M.Y."/>
            <person name="Jogler C."/>
        </authorList>
    </citation>
    <scope>NUCLEOTIDE SEQUENCE [LARGE SCALE GENOMIC DNA]</scope>
    <source>
        <strain evidence="8 9">LF1</strain>
    </source>
</reference>
<dbReference type="RefSeq" id="WP_068264153.1">
    <property type="nucleotide sequence ID" value="NZ_LWSK01000056.1"/>
</dbReference>
<dbReference type="Gene3D" id="3.30.700.10">
    <property type="entry name" value="Glycoprotein, Type 4 Pilin"/>
    <property type="match status" value="1"/>
</dbReference>
<feature type="transmembrane region" description="Helical" evidence="6">
    <location>
        <begin position="20"/>
        <end position="37"/>
    </location>
</feature>
<evidence type="ECO:0000256" key="3">
    <source>
        <dbReference type="ARBA" id="ARBA00022692"/>
    </source>
</evidence>
<evidence type="ECO:0000313" key="8">
    <source>
        <dbReference type="EMBL" id="KAA1259426.1"/>
    </source>
</evidence>
<evidence type="ECO:0000256" key="1">
    <source>
        <dbReference type="ARBA" id="ARBA00004167"/>
    </source>
</evidence>
<dbReference type="InterPro" id="IPR013545">
    <property type="entry name" value="T2SS_protein-GspG_C"/>
</dbReference>
<feature type="domain" description="Type II secretion system protein GspG C-terminal" evidence="7">
    <location>
        <begin position="41"/>
        <end position="136"/>
    </location>
</feature>
<protein>
    <submittedName>
        <fullName evidence="8">Putative type II secretion system protein G</fullName>
    </submittedName>
</protein>
<dbReference type="NCBIfam" id="TIGR02532">
    <property type="entry name" value="IV_pilin_GFxxxE"/>
    <property type="match status" value="1"/>
</dbReference>
<dbReference type="PRINTS" id="PR00813">
    <property type="entry name" value="BCTERIALGSPG"/>
</dbReference>
<dbReference type="Proteomes" id="UP000322699">
    <property type="component" value="Unassembled WGS sequence"/>
</dbReference>
<accession>A0A5B1CFW0</accession>
<name>A0A5B1CFW0_9BACT</name>
<gene>
    <name evidence="8" type="primary">gspG</name>
    <name evidence="8" type="ORF">LF1_19580</name>
</gene>
<sequence>MTLSVSNRSRATSRRRGFTLLELLLVLAILVVIAGIVTTNISGASTQAKVDATKAQLSGLKSHISMYQIRMNSLPETLEELKDGPSDAAKQAKWVAPIITEIPTDAWENQLDYSVNGNTYTIRSGGIDGQMNTDDDLTEEGQ</sequence>
<comment type="subcellular location">
    <subcellularLocation>
        <location evidence="1">Membrane</location>
        <topology evidence="1">Single-pass membrane protein</topology>
    </subcellularLocation>
</comment>
<evidence type="ECO:0000256" key="4">
    <source>
        <dbReference type="ARBA" id="ARBA00022989"/>
    </source>
</evidence>
<evidence type="ECO:0000256" key="2">
    <source>
        <dbReference type="ARBA" id="ARBA00022481"/>
    </source>
</evidence>
<evidence type="ECO:0000259" key="7">
    <source>
        <dbReference type="Pfam" id="PF08334"/>
    </source>
</evidence>
<organism evidence="8 9">
    <name type="scientific">Rubripirellula obstinata</name>
    <dbReference type="NCBI Taxonomy" id="406547"/>
    <lineage>
        <taxon>Bacteria</taxon>
        <taxon>Pseudomonadati</taxon>
        <taxon>Planctomycetota</taxon>
        <taxon>Planctomycetia</taxon>
        <taxon>Pirellulales</taxon>
        <taxon>Pirellulaceae</taxon>
        <taxon>Rubripirellula</taxon>
    </lineage>
</organism>
<dbReference type="PROSITE" id="PS00409">
    <property type="entry name" value="PROKAR_NTER_METHYL"/>
    <property type="match status" value="1"/>
</dbReference>
<evidence type="ECO:0000313" key="9">
    <source>
        <dbReference type="Proteomes" id="UP000322699"/>
    </source>
</evidence>
<dbReference type="GO" id="GO:0016020">
    <property type="term" value="C:membrane"/>
    <property type="evidence" value="ECO:0007669"/>
    <property type="project" value="UniProtKB-SubCell"/>
</dbReference>
<dbReference type="PANTHER" id="PTHR30093">
    <property type="entry name" value="GENERAL SECRETION PATHWAY PROTEIN G"/>
    <property type="match status" value="1"/>
</dbReference>